<dbReference type="AlphaFoldDB" id="A0A1J4MGS7"/>
<dbReference type="VEuPathDB" id="CryptoDB:cubi_02650"/>
<accession>A0A1J4MGS7</accession>
<dbReference type="PROSITE" id="PS00018">
    <property type="entry name" value="EF_HAND_1"/>
    <property type="match status" value="1"/>
</dbReference>
<organism evidence="1 2">
    <name type="scientific">Cryptosporidium ubiquitum</name>
    <dbReference type="NCBI Taxonomy" id="857276"/>
    <lineage>
        <taxon>Eukaryota</taxon>
        <taxon>Sar</taxon>
        <taxon>Alveolata</taxon>
        <taxon>Apicomplexa</taxon>
        <taxon>Conoidasida</taxon>
        <taxon>Coccidia</taxon>
        <taxon>Eucoccidiorida</taxon>
        <taxon>Eimeriorina</taxon>
        <taxon>Cryptosporidiidae</taxon>
        <taxon>Cryptosporidium</taxon>
    </lineage>
</organism>
<dbReference type="OrthoDB" id="341685at2759"/>
<name>A0A1J4MGS7_9CRYT</name>
<comment type="caution">
    <text evidence="1">The sequence shown here is derived from an EMBL/GenBank/DDBJ whole genome shotgun (WGS) entry which is preliminary data.</text>
</comment>
<evidence type="ECO:0000313" key="2">
    <source>
        <dbReference type="Proteomes" id="UP000186176"/>
    </source>
</evidence>
<dbReference type="Proteomes" id="UP000186176">
    <property type="component" value="Unassembled WGS sequence"/>
</dbReference>
<reference evidence="1 2" key="1">
    <citation type="submission" date="2016-10" db="EMBL/GenBank/DDBJ databases">
        <title>Reductive evolution of mitochondrial metabolism and differential evolution of invasion-related proteins in Cryptosporidium.</title>
        <authorList>
            <person name="Liu S."/>
            <person name="Roellig D.M."/>
            <person name="Guo Y."/>
            <person name="Li N."/>
            <person name="Frace M.A."/>
            <person name="Tang K."/>
            <person name="Zhang L."/>
            <person name="Feng Y."/>
            <person name="Xiao L."/>
        </authorList>
    </citation>
    <scope>NUCLEOTIDE SEQUENCE [LARGE SCALE GENOMIC DNA]</scope>
    <source>
        <strain evidence="1">39726</strain>
    </source>
</reference>
<dbReference type="GeneID" id="39979440"/>
<protein>
    <submittedName>
        <fullName evidence="1">Uncharacterized protein</fullName>
    </submittedName>
</protein>
<evidence type="ECO:0000313" key="1">
    <source>
        <dbReference type="EMBL" id="OII73438.1"/>
    </source>
</evidence>
<dbReference type="EMBL" id="LRBP01000016">
    <property type="protein sequence ID" value="OII73438.1"/>
    <property type="molecule type" value="Genomic_DNA"/>
</dbReference>
<keyword evidence="2" id="KW-1185">Reference proteome</keyword>
<dbReference type="RefSeq" id="XP_028874781.1">
    <property type="nucleotide sequence ID" value="XM_029019661.1"/>
</dbReference>
<proteinExistence type="predicted"/>
<dbReference type="InterPro" id="IPR018247">
    <property type="entry name" value="EF_Hand_1_Ca_BS"/>
</dbReference>
<gene>
    <name evidence="1" type="ORF">cubi_02650</name>
</gene>
<sequence>MNSFHSFGDGEEISGRMKVNKRALLVSGESEDFKGCTNDVIEYAILLSNIYQFKEIRILLSEISEMLYGNFISLALNRINGAVVQIVRLSKKSLKEGFQWLISMEENPVNQNYYAEFSNIYGVIGDNLGNGIRNGLDYGMNFPNTFYDLVFVYCGPVIILKDKQDFSNSNKNDNELIEKDEKKIDDNNESDKKVPFFVISKGRKDDSDLYQTINKDLNENDYISFSEFDRIISESNSNNKGNLTCFLDCNYSYLFLSNYTKGEEYSNIYENAGFNHHRISTMPQLHNDHVKLVDIQPKKVSQKKKRLSVIILGSCSSPKQVSQEIKVCSNNGIGLSIIYRGLFSYCVQTIIRYNFANIVDMGNSKIQIIPRITLKFLIEEISRIMFHYSTKNQLKNQIPILLASPGISTKDQILLNNSSIINYANMVDFGKGFLNNNVNNVNKGEFIDTLDQKNNTNTSKNLSPSLVHFGSINKNSISSYNTMNPSQFSIKNLNMGNKRIYNNGIIEGGNRLIKNTLQPNNKGIYMHQIGVSGVSPNSNPNSNLMQEINQLRSELCYLKQTINSENIARNISYAENNYNRMNGYQSYCPVQIFNSDTIFKKSVKPSSINHHRTFTSK</sequence>